<sequence length="266" mass="30366">MIEKFINEDVTQLLNQCLQSYHSLSGGTRRSSRTFRFSNQKNEKWCDSDYRCEQNGIWSCTESESIRMAASINMKKAEKTSIQQLKRSESNLLCIKEVQTVAISSRLINDLYRQLRCCYESQKESFCSFICNNNEENLSRSDVVEPNNSLRTYQRSRQQGSGRSKSIGIGRGLPYKTKIPYNNPPITRSHSTVRYVCNKEERQMQDLLLSNAGRLNCRDGRTSSNLIKYSYTSQSPTDTNGPSHLEAANSEQLHCGSDINGMTESM</sequence>
<reference evidence="2 3" key="1">
    <citation type="submission" date="2019-03" db="EMBL/GenBank/DDBJ databases">
        <title>Single cell metagenomics reveals metabolic interactions within the superorganism composed of flagellate Streblomastix strix and complex community of Bacteroidetes bacteria on its surface.</title>
        <authorList>
            <person name="Treitli S.C."/>
            <person name="Kolisko M."/>
            <person name="Husnik F."/>
            <person name="Keeling P."/>
            <person name="Hampl V."/>
        </authorList>
    </citation>
    <scope>NUCLEOTIDE SEQUENCE [LARGE SCALE GENOMIC DNA]</scope>
    <source>
        <strain evidence="2">ST1C</strain>
    </source>
</reference>
<feature type="compositionally biased region" description="Low complexity" evidence="1">
    <location>
        <begin position="155"/>
        <end position="168"/>
    </location>
</feature>
<feature type="region of interest" description="Disordered" evidence="1">
    <location>
        <begin position="151"/>
        <end position="173"/>
    </location>
</feature>
<dbReference type="AlphaFoldDB" id="A0A5J4SY94"/>
<dbReference type="EMBL" id="SNRW01039654">
    <property type="protein sequence ID" value="KAA6351199.1"/>
    <property type="molecule type" value="Genomic_DNA"/>
</dbReference>
<evidence type="ECO:0000313" key="3">
    <source>
        <dbReference type="Proteomes" id="UP000324800"/>
    </source>
</evidence>
<name>A0A5J4SY94_9EUKA</name>
<evidence type="ECO:0000256" key="1">
    <source>
        <dbReference type="SAM" id="MobiDB-lite"/>
    </source>
</evidence>
<gene>
    <name evidence="2" type="ORF">EZS28_051853</name>
</gene>
<dbReference type="Proteomes" id="UP000324800">
    <property type="component" value="Unassembled WGS sequence"/>
</dbReference>
<proteinExistence type="predicted"/>
<accession>A0A5J4SY94</accession>
<organism evidence="2 3">
    <name type="scientific">Streblomastix strix</name>
    <dbReference type="NCBI Taxonomy" id="222440"/>
    <lineage>
        <taxon>Eukaryota</taxon>
        <taxon>Metamonada</taxon>
        <taxon>Preaxostyla</taxon>
        <taxon>Oxymonadida</taxon>
        <taxon>Streblomastigidae</taxon>
        <taxon>Streblomastix</taxon>
    </lineage>
</organism>
<evidence type="ECO:0000313" key="2">
    <source>
        <dbReference type="EMBL" id="KAA6351199.1"/>
    </source>
</evidence>
<feature type="non-terminal residue" evidence="2">
    <location>
        <position position="266"/>
    </location>
</feature>
<comment type="caution">
    <text evidence="2">The sequence shown here is derived from an EMBL/GenBank/DDBJ whole genome shotgun (WGS) entry which is preliminary data.</text>
</comment>
<protein>
    <submittedName>
        <fullName evidence="2">Uncharacterized protein</fullName>
    </submittedName>
</protein>